<reference evidence="4" key="1">
    <citation type="journal article" date="2019" name="Int. J. Syst. Evol. Microbiol.">
        <title>The Global Catalogue of Microorganisms (GCM) 10K type strain sequencing project: providing services to taxonomists for standard genome sequencing and annotation.</title>
        <authorList>
            <consortium name="The Broad Institute Genomics Platform"/>
            <consortium name="The Broad Institute Genome Sequencing Center for Infectious Disease"/>
            <person name="Wu L."/>
            <person name="Ma J."/>
        </authorList>
    </citation>
    <scope>NUCLEOTIDE SEQUENCE [LARGE SCALE GENOMIC DNA]</scope>
    <source>
        <strain evidence="4">NBRC 108728</strain>
    </source>
</reference>
<keyword evidence="4" id="KW-1185">Reference proteome</keyword>
<dbReference type="Gene3D" id="3.30.70.100">
    <property type="match status" value="1"/>
</dbReference>
<name>A0ABM8GU94_9MICO</name>
<evidence type="ECO:0000313" key="3">
    <source>
        <dbReference type="EMBL" id="BDZ52051.1"/>
    </source>
</evidence>
<dbReference type="SUPFAM" id="SSF54909">
    <property type="entry name" value="Dimeric alpha+beta barrel"/>
    <property type="match status" value="1"/>
</dbReference>
<evidence type="ECO:0000313" key="4">
    <source>
        <dbReference type="Proteomes" id="UP001321486"/>
    </source>
</evidence>
<dbReference type="InterPro" id="IPR007138">
    <property type="entry name" value="ABM_dom"/>
</dbReference>
<evidence type="ECO:0000256" key="1">
    <source>
        <dbReference type="SAM" id="MobiDB-lite"/>
    </source>
</evidence>
<dbReference type="Pfam" id="PF03992">
    <property type="entry name" value="ABM"/>
    <property type="match status" value="1"/>
</dbReference>
<keyword evidence="3" id="KW-0503">Monooxygenase</keyword>
<dbReference type="InterPro" id="IPR050404">
    <property type="entry name" value="Heme-degrading_MO"/>
</dbReference>
<organism evidence="3 4">
    <name type="scientific">Frondihabitans sucicola</name>
    <dbReference type="NCBI Taxonomy" id="1268041"/>
    <lineage>
        <taxon>Bacteria</taxon>
        <taxon>Bacillati</taxon>
        <taxon>Actinomycetota</taxon>
        <taxon>Actinomycetes</taxon>
        <taxon>Micrococcales</taxon>
        <taxon>Microbacteriaceae</taxon>
        <taxon>Frondihabitans</taxon>
    </lineage>
</organism>
<dbReference type="Proteomes" id="UP001321486">
    <property type="component" value="Chromosome"/>
</dbReference>
<protein>
    <submittedName>
        <fullName evidence="3">Monooxygenase</fullName>
    </submittedName>
</protein>
<dbReference type="PANTHER" id="PTHR34474">
    <property type="entry name" value="SIGNAL TRANSDUCTION PROTEIN TRAP"/>
    <property type="match status" value="1"/>
</dbReference>
<dbReference type="GO" id="GO:0004497">
    <property type="term" value="F:monooxygenase activity"/>
    <property type="evidence" value="ECO:0007669"/>
    <property type="project" value="UniProtKB-KW"/>
</dbReference>
<dbReference type="EMBL" id="AP027732">
    <property type="protein sequence ID" value="BDZ52051.1"/>
    <property type="molecule type" value="Genomic_DNA"/>
</dbReference>
<keyword evidence="3" id="KW-0560">Oxidoreductase</keyword>
<dbReference type="PANTHER" id="PTHR34474:SF2">
    <property type="entry name" value="SIGNAL TRANSDUCTION PROTEIN TRAP"/>
    <property type="match status" value="1"/>
</dbReference>
<dbReference type="PROSITE" id="PS51725">
    <property type="entry name" value="ABM"/>
    <property type="match status" value="1"/>
</dbReference>
<feature type="compositionally biased region" description="Low complexity" evidence="1">
    <location>
        <begin position="68"/>
        <end position="96"/>
    </location>
</feature>
<dbReference type="RefSeq" id="WP_286344692.1">
    <property type="nucleotide sequence ID" value="NZ_AP027732.1"/>
</dbReference>
<proteinExistence type="predicted"/>
<evidence type="ECO:0000259" key="2">
    <source>
        <dbReference type="PROSITE" id="PS51725"/>
    </source>
</evidence>
<sequence length="120" mass="12539">MSVVKINAIHVPEGHGAELEKRFAARKHSVDGSKGFEGFQLLRPVKGDDRYFVVTTWDTEESFQDWAANGAKAAHGGSAHGAAPHGTPADAAAASHHGGDGAPKPVATGADLLEFEVVEL</sequence>
<dbReference type="InterPro" id="IPR011008">
    <property type="entry name" value="Dimeric_a/b-barrel"/>
</dbReference>
<gene>
    <name evidence="3" type="ORF">GCM10025867_42920</name>
</gene>
<feature type="region of interest" description="Disordered" evidence="1">
    <location>
        <begin position="68"/>
        <end position="107"/>
    </location>
</feature>
<accession>A0ABM8GU94</accession>
<feature type="domain" description="ABM" evidence="2">
    <location>
        <begin position="3"/>
        <end position="97"/>
    </location>
</feature>